<dbReference type="AlphaFoldDB" id="M8DL98"/>
<dbReference type="PANTHER" id="PTHR22642:SF2">
    <property type="entry name" value="PROTEIN LONG AFTER FAR-RED 3"/>
    <property type="match status" value="1"/>
</dbReference>
<accession>M8DL98</accession>
<dbReference type="PANTHER" id="PTHR22642">
    <property type="entry name" value="IMIDAZOLONEPROPIONASE"/>
    <property type="match status" value="1"/>
</dbReference>
<dbReference type="Gene3D" id="3.10.310.70">
    <property type="match status" value="1"/>
</dbReference>
<dbReference type="InterPro" id="IPR033932">
    <property type="entry name" value="YtcJ-like"/>
</dbReference>
<dbReference type="Pfam" id="PF07969">
    <property type="entry name" value="Amidohydro_3"/>
    <property type="match status" value="1"/>
</dbReference>
<dbReference type="RefSeq" id="WP_003386177.1">
    <property type="nucleotide sequence ID" value="NZ_APBN01000001.1"/>
</dbReference>
<dbReference type="SUPFAM" id="SSF51338">
    <property type="entry name" value="Composite domain of metallo-dependent hydrolases"/>
    <property type="match status" value="1"/>
</dbReference>
<name>M8DL98_9BACL</name>
<comment type="caution">
    <text evidence="3">The sequence shown here is derived from an EMBL/GenBank/DDBJ whole genome shotgun (WGS) entry which is preliminary data.</text>
</comment>
<dbReference type="PATRIC" id="fig|1300222.3.peg.511"/>
<organism evidence="3 4">
    <name type="scientific">Brevibacillus borstelensis AK1</name>
    <dbReference type="NCBI Taxonomy" id="1300222"/>
    <lineage>
        <taxon>Bacteria</taxon>
        <taxon>Bacillati</taxon>
        <taxon>Bacillota</taxon>
        <taxon>Bacilli</taxon>
        <taxon>Bacillales</taxon>
        <taxon>Paenibacillaceae</taxon>
        <taxon>Brevibacillus</taxon>
    </lineage>
</organism>
<dbReference type="InterPro" id="IPR011059">
    <property type="entry name" value="Metal-dep_hydrolase_composite"/>
</dbReference>
<dbReference type="CDD" id="cd01300">
    <property type="entry name" value="YtcJ_like"/>
    <property type="match status" value="1"/>
</dbReference>
<dbReference type="STRING" id="1300222.I532_02450"/>
<sequence length="578" mass="63423">MKRTTCFLASLLLLGSLGSYGANAAPLPADKQADLILQNGAVYTVDKNRNWAEAVAVKDGRILFVGTDADAKKYAGPKTEVVDLKGKMVLPGFFDSHTHASETVKQIHSVDLYGKQSVDEYLQAVREFAKKHPDAKVITGMGWSNPLIPGKGPSKKMLDDVISDIPVVLTSEDVHSVWANSKALELAGITKDTKNPEGGVIERDDATGEPWGTLREKAVDLIADVVPEFTVDQYMDGILAYQEMAAERGVTTAHEPMIGGPNVLAAYKKAEENNKLTMRFRNSFLADPGKGPEQLQEFIKEREKNKGPLYQTNSVKIFMDGVIEGSTGYLSEPYEHIDSHGELVWRPDSYKQMAAAIDKSGFQVHVHSIGDAATSIALDGLEAVQKSNGKRDSRHLITHLQLVKPEDISRFKALGVIGVPQPFWFFKEPGYYEDIQVPYLGQERADREYPMKSFIAAGVHMASSSDYPVTQEFSPLDGIERGVTRAEHGSTDPGDILWPEERATLADMIASFTIEGAYANFLENETGSIEIGKKAALVVLEKNLFEIPATQINETKVLLTLFEGKPVYRDSSFGPAGK</sequence>
<dbReference type="EMBL" id="APBN01000001">
    <property type="protein sequence ID" value="EMT54428.1"/>
    <property type="molecule type" value="Genomic_DNA"/>
</dbReference>
<feature type="domain" description="Amidohydrolase 3" evidence="2">
    <location>
        <begin position="80"/>
        <end position="568"/>
    </location>
</feature>
<proteinExistence type="predicted"/>
<dbReference type="GO" id="GO:0016810">
    <property type="term" value="F:hydrolase activity, acting on carbon-nitrogen (but not peptide) bonds"/>
    <property type="evidence" value="ECO:0007669"/>
    <property type="project" value="InterPro"/>
</dbReference>
<dbReference type="Gene3D" id="3.20.20.140">
    <property type="entry name" value="Metal-dependent hydrolases"/>
    <property type="match status" value="1"/>
</dbReference>
<feature type="signal peptide" evidence="1">
    <location>
        <begin position="1"/>
        <end position="24"/>
    </location>
</feature>
<dbReference type="SUPFAM" id="SSF51556">
    <property type="entry name" value="Metallo-dependent hydrolases"/>
    <property type="match status" value="1"/>
</dbReference>
<dbReference type="InterPro" id="IPR032466">
    <property type="entry name" value="Metal_Hydrolase"/>
</dbReference>
<feature type="chain" id="PRO_5004095455" description="Amidohydrolase 3 domain-containing protein" evidence="1">
    <location>
        <begin position="25"/>
        <end position="578"/>
    </location>
</feature>
<evidence type="ECO:0000313" key="4">
    <source>
        <dbReference type="Proteomes" id="UP000012081"/>
    </source>
</evidence>
<evidence type="ECO:0000259" key="2">
    <source>
        <dbReference type="Pfam" id="PF07969"/>
    </source>
</evidence>
<evidence type="ECO:0000313" key="3">
    <source>
        <dbReference type="EMBL" id="EMT54428.1"/>
    </source>
</evidence>
<evidence type="ECO:0000256" key="1">
    <source>
        <dbReference type="SAM" id="SignalP"/>
    </source>
</evidence>
<dbReference type="InterPro" id="IPR013108">
    <property type="entry name" value="Amidohydro_3"/>
</dbReference>
<keyword evidence="4" id="KW-1185">Reference proteome</keyword>
<keyword evidence="1" id="KW-0732">Signal</keyword>
<dbReference type="Proteomes" id="UP000012081">
    <property type="component" value="Unassembled WGS sequence"/>
</dbReference>
<gene>
    <name evidence="3" type="ORF">I532_02450</name>
</gene>
<reference evidence="3 4" key="1">
    <citation type="submission" date="2013-03" db="EMBL/GenBank/DDBJ databases">
        <title>Assembly of a new bacterial strain Brevibacillus borstelensis AK1.</title>
        <authorList>
            <person name="Rajan I."/>
            <person name="PoliReddy D."/>
            <person name="Sugumar T."/>
            <person name="Rathinam K."/>
            <person name="Alqarawi S."/>
            <person name="Khalil A.B."/>
            <person name="Sivakumar N."/>
        </authorList>
    </citation>
    <scope>NUCLEOTIDE SEQUENCE [LARGE SCALE GENOMIC DNA]</scope>
    <source>
        <strain evidence="3 4">AK1</strain>
    </source>
</reference>
<dbReference type="Gene3D" id="2.30.40.10">
    <property type="entry name" value="Urease, subunit C, domain 1"/>
    <property type="match status" value="1"/>
</dbReference>
<protein>
    <recommendedName>
        <fullName evidence="2">Amidohydrolase 3 domain-containing protein</fullName>
    </recommendedName>
</protein>